<dbReference type="AlphaFoldDB" id="A0A5M6DGM3"/>
<reference evidence="2 3" key="1">
    <citation type="submission" date="2019-09" db="EMBL/GenBank/DDBJ databases">
        <title>Genome sequence and assembly of Adhaeribacter sp.</title>
        <authorList>
            <person name="Chhetri G."/>
        </authorList>
    </citation>
    <scope>NUCLEOTIDE SEQUENCE [LARGE SCALE GENOMIC DNA]</scope>
    <source>
        <strain evidence="2 3">DK36</strain>
    </source>
</reference>
<accession>A0A5M6DGM3</accession>
<keyword evidence="1" id="KW-0812">Transmembrane</keyword>
<name>A0A5M6DGM3_9BACT</name>
<protein>
    <submittedName>
        <fullName evidence="2">Uncharacterized protein</fullName>
    </submittedName>
</protein>
<feature type="transmembrane region" description="Helical" evidence="1">
    <location>
        <begin position="194"/>
        <end position="211"/>
    </location>
</feature>
<evidence type="ECO:0000313" key="3">
    <source>
        <dbReference type="Proteomes" id="UP000323426"/>
    </source>
</evidence>
<keyword evidence="1" id="KW-0472">Membrane</keyword>
<feature type="transmembrane region" description="Helical" evidence="1">
    <location>
        <begin position="62"/>
        <end position="83"/>
    </location>
</feature>
<keyword evidence="3" id="KW-1185">Reference proteome</keyword>
<comment type="caution">
    <text evidence="2">The sequence shown here is derived from an EMBL/GenBank/DDBJ whole genome shotgun (WGS) entry which is preliminary data.</text>
</comment>
<gene>
    <name evidence="2" type="ORF">F0145_10895</name>
</gene>
<keyword evidence="1" id="KW-1133">Transmembrane helix</keyword>
<dbReference type="Proteomes" id="UP000323426">
    <property type="component" value="Unassembled WGS sequence"/>
</dbReference>
<evidence type="ECO:0000256" key="1">
    <source>
        <dbReference type="SAM" id="Phobius"/>
    </source>
</evidence>
<organism evidence="2 3">
    <name type="scientific">Adhaeribacter rhizoryzae</name>
    <dbReference type="NCBI Taxonomy" id="2607907"/>
    <lineage>
        <taxon>Bacteria</taxon>
        <taxon>Pseudomonadati</taxon>
        <taxon>Bacteroidota</taxon>
        <taxon>Cytophagia</taxon>
        <taxon>Cytophagales</taxon>
        <taxon>Hymenobacteraceae</taxon>
        <taxon>Adhaeribacter</taxon>
    </lineage>
</organism>
<sequence>MLLTGVLLRIQFYFFFPQQLAAFKENPVLLVTAYNFFVAGNILLWPAIITLAQLVGNKKRQLALWGGTFVIFGLFARTFHGGADHLAFQLVRVQGLELATKAIASSYGAFNIVATLNGAILLGWIILAVGAYLSGTLGLFRSVSLGLMAALMLGVLKGSSWVSVIATAGLCIALVPLGIKVLQSGPIPNLKAVIGWLLIVLTVVVVFYFLGQAG</sequence>
<evidence type="ECO:0000313" key="2">
    <source>
        <dbReference type="EMBL" id="KAA5546563.1"/>
    </source>
</evidence>
<feature type="transmembrane region" description="Helical" evidence="1">
    <location>
        <begin position="162"/>
        <end position="182"/>
    </location>
</feature>
<dbReference type="EMBL" id="VWSF01000007">
    <property type="protein sequence ID" value="KAA5546563.1"/>
    <property type="molecule type" value="Genomic_DNA"/>
</dbReference>
<proteinExistence type="predicted"/>
<feature type="transmembrane region" description="Helical" evidence="1">
    <location>
        <begin position="32"/>
        <end position="55"/>
    </location>
</feature>